<dbReference type="Pfam" id="PF13700">
    <property type="entry name" value="DUF4158"/>
    <property type="match status" value="1"/>
</dbReference>
<organism evidence="2 3">
    <name type="scientific">Streptomyces subrutilus</name>
    <dbReference type="NCBI Taxonomy" id="36818"/>
    <lineage>
        <taxon>Bacteria</taxon>
        <taxon>Bacillati</taxon>
        <taxon>Actinomycetota</taxon>
        <taxon>Actinomycetes</taxon>
        <taxon>Kitasatosporales</taxon>
        <taxon>Streptomycetaceae</taxon>
        <taxon>Streptomyces</taxon>
    </lineage>
</organism>
<dbReference type="Proteomes" id="UP000326831">
    <property type="component" value="Chromosome"/>
</dbReference>
<accession>A0A5P2UES2</accession>
<feature type="domain" description="DUF4158" evidence="1">
    <location>
        <begin position="16"/>
        <end position="167"/>
    </location>
</feature>
<proteinExistence type="predicted"/>
<keyword evidence="3" id="KW-1185">Reference proteome</keyword>
<evidence type="ECO:0000259" key="1">
    <source>
        <dbReference type="Pfam" id="PF13700"/>
    </source>
</evidence>
<name>A0A5P2UES2_9ACTN</name>
<evidence type="ECO:0000313" key="2">
    <source>
        <dbReference type="EMBL" id="QEU76959.1"/>
    </source>
</evidence>
<protein>
    <submittedName>
        <fullName evidence="2">DUF4158 domain-containing protein</fullName>
    </submittedName>
</protein>
<dbReference type="KEGG" id="ssub:CP968_00270"/>
<dbReference type="InterPro" id="IPR025296">
    <property type="entry name" value="DUF4158"/>
</dbReference>
<dbReference type="OrthoDB" id="3403253at2"/>
<dbReference type="EMBL" id="CP023701">
    <property type="protein sequence ID" value="QEU76959.1"/>
    <property type="molecule type" value="Genomic_DNA"/>
</dbReference>
<gene>
    <name evidence="2" type="ORF">CP968_00270</name>
</gene>
<dbReference type="AlphaFoldDB" id="A0A5P2UES2"/>
<reference evidence="2 3" key="1">
    <citation type="submission" date="2017-09" db="EMBL/GenBank/DDBJ databases">
        <authorList>
            <person name="Lee N."/>
            <person name="Cho B.-K."/>
        </authorList>
    </citation>
    <scope>NUCLEOTIDE SEQUENCE [LARGE SCALE GENOMIC DNA]</scope>
    <source>
        <strain evidence="2 3">ATCC 27467</strain>
    </source>
</reference>
<sequence>MGGGGPRRRSSIVTRRKSDLHELAERWTLSEEERELAAGKRGATRLGFAVLLKFHTLYGRFPHGPSELPDGAVACVARRLHVPASDLDSYNWTGRTAEYHRAQIRGHRRFRECTVADAKELTGYLAGTVAREERTPERVREELMRRCRAEGVEPPTPGRCDRIVAAALHAAEEALTAQVCSRLSPESTQRIVSLVAARAGRNAAAAPGAGPAGPSQNDPPLLKTIKEAPGAASLQTILAEADRLLAVRSIGLPPDLFTGIAPPVLAGWRTRAAAEAPSLLRTHPVPLRVTLLAALLHTRERELTDTLADLVISLSGLLRAAAPPSDGPR</sequence>
<evidence type="ECO:0000313" key="3">
    <source>
        <dbReference type="Proteomes" id="UP000326831"/>
    </source>
</evidence>